<proteinExistence type="predicted"/>
<evidence type="ECO:0000313" key="1">
    <source>
        <dbReference type="EMBL" id="MBX56266.1"/>
    </source>
</evidence>
<reference evidence="1" key="1">
    <citation type="submission" date="2018-02" db="EMBL/GenBank/DDBJ databases">
        <title>Rhizophora mucronata_Transcriptome.</title>
        <authorList>
            <person name="Meera S.P."/>
            <person name="Sreeshan A."/>
            <person name="Augustine A."/>
        </authorList>
    </citation>
    <scope>NUCLEOTIDE SEQUENCE</scope>
    <source>
        <tissue evidence="1">Leaf</tissue>
    </source>
</reference>
<dbReference type="AlphaFoldDB" id="A0A2P2PNE8"/>
<accession>A0A2P2PNE8</accession>
<name>A0A2P2PNE8_RHIMU</name>
<sequence length="74" mass="8395">MRRKRSHRILRILRHQIRTIVKVIARTARTKKGMAATVTIKEGALEAKGVICKSITVPSRNRAHHLGRHPPEGE</sequence>
<organism evidence="1">
    <name type="scientific">Rhizophora mucronata</name>
    <name type="common">Asiatic mangrove</name>
    <dbReference type="NCBI Taxonomy" id="61149"/>
    <lineage>
        <taxon>Eukaryota</taxon>
        <taxon>Viridiplantae</taxon>
        <taxon>Streptophyta</taxon>
        <taxon>Embryophyta</taxon>
        <taxon>Tracheophyta</taxon>
        <taxon>Spermatophyta</taxon>
        <taxon>Magnoliopsida</taxon>
        <taxon>eudicotyledons</taxon>
        <taxon>Gunneridae</taxon>
        <taxon>Pentapetalae</taxon>
        <taxon>rosids</taxon>
        <taxon>fabids</taxon>
        <taxon>Malpighiales</taxon>
        <taxon>Rhizophoraceae</taxon>
        <taxon>Rhizophora</taxon>
    </lineage>
</organism>
<protein>
    <submittedName>
        <fullName evidence="1">Uncharacterized protein MANES_18G061400</fullName>
    </submittedName>
</protein>
<dbReference type="EMBL" id="GGEC01075782">
    <property type="protein sequence ID" value="MBX56266.1"/>
    <property type="molecule type" value="Transcribed_RNA"/>
</dbReference>